<dbReference type="InterPro" id="IPR002347">
    <property type="entry name" value="SDR_fam"/>
</dbReference>
<gene>
    <name evidence="1" type="ordered locus">RAM_28150</name>
</gene>
<dbReference type="SUPFAM" id="SSF51735">
    <property type="entry name" value="NAD(P)-binding Rossmann-fold domains"/>
    <property type="match status" value="1"/>
</dbReference>
<dbReference type="GeneID" id="92877228"/>
<proteinExistence type="predicted"/>
<evidence type="ECO:0008006" key="3">
    <source>
        <dbReference type="Google" id="ProtNLM"/>
    </source>
</evidence>
<name>A0A9R0P0V9_AMYMS</name>
<evidence type="ECO:0000313" key="2">
    <source>
        <dbReference type="Proteomes" id="UP000006138"/>
    </source>
</evidence>
<dbReference type="Proteomes" id="UP000006138">
    <property type="component" value="Chromosome"/>
</dbReference>
<dbReference type="Pfam" id="PF13561">
    <property type="entry name" value="adh_short_C2"/>
    <property type="match status" value="1"/>
</dbReference>
<protein>
    <recommendedName>
        <fullName evidence="3">Short-chain dehydrogenase/reductase SDR</fullName>
    </recommendedName>
</protein>
<accession>A0A9R0P0V9</accession>
<dbReference type="EMBL" id="CP002896">
    <property type="protein sequence ID" value="AEK44107.1"/>
    <property type="molecule type" value="Genomic_DNA"/>
</dbReference>
<evidence type="ECO:0000313" key="1">
    <source>
        <dbReference type="EMBL" id="AEK44107.1"/>
    </source>
</evidence>
<keyword evidence="2" id="KW-1185">Reference proteome</keyword>
<reference evidence="1 2" key="1">
    <citation type="journal article" date="2011" name="J. Bacteriol.">
        <title>Whole genome sequence of the rifamycin B-producing strain Amycolatopsis mediterranei S699.</title>
        <authorList>
            <person name="Verma M."/>
            <person name="Kaur J."/>
            <person name="Kumar M."/>
            <person name="Kumari K."/>
            <person name="Saxena A."/>
            <person name="Anand S."/>
            <person name="Nigam A."/>
            <person name="Ravi V."/>
            <person name="Raghuvanshi S."/>
            <person name="Khurana P."/>
            <person name="Tyagi A.K."/>
            <person name="Khurana J.P."/>
            <person name="Lal R."/>
        </authorList>
    </citation>
    <scope>NUCLEOTIDE SEQUENCE [LARGE SCALE GENOMIC DNA]</scope>
    <source>
        <strain evidence="1 2">S699</strain>
    </source>
</reference>
<dbReference type="InterPro" id="IPR036291">
    <property type="entry name" value="NAD(P)-bd_dom_sf"/>
</dbReference>
<dbReference type="KEGG" id="amn:RAM_28150"/>
<sequence>MAEAAAWLLSDRASFVTGAELAVDGGYTAIAPYVG</sequence>
<dbReference type="Gene3D" id="3.40.50.720">
    <property type="entry name" value="NAD(P)-binding Rossmann-like Domain"/>
    <property type="match status" value="1"/>
</dbReference>
<organism evidence="1 2">
    <name type="scientific">Amycolatopsis mediterranei (strain S699)</name>
    <name type="common">Nocardia mediterranei</name>
    <dbReference type="NCBI Taxonomy" id="713604"/>
    <lineage>
        <taxon>Bacteria</taxon>
        <taxon>Bacillati</taxon>
        <taxon>Actinomycetota</taxon>
        <taxon>Actinomycetes</taxon>
        <taxon>Pseudonocardiales</taxon>
        <taxon>Pseudonocardiaceae</taxon>
        <taxon>Amycolatopsis</taxon>
    </lineage>
</organism>
<dbReference type="RefSeq" id="WP_014467275.1">
    <property type="nucleotide sequence ID" value="NC_017186.1"/>
</dbReference>
<dbReference type="AlphaFoldDB" id="A0A9R0P0V9"/>